<protein>
    <submittedName>
        <fullName evidence="2">Uncharacterized protein</fullName>
    </submittedName>
</protein>
<keyword evidence="3" id="KW-1185">Reference proteome</keyword>
<proteinExistence type="predicted"/>
<evidence type="ECO:0000313" key="3">
    <source>
        <dbReference type="Proteomes" id="UP000467249"/>
    </source>
</evidence>
<dbReference type="Proteomes" id="UP000467249">
    <property type="component" value="Chromosome"/>
</dbReference>
<dbReference type="EMBL" id="AP022620">
    <property type="protein sequence ID" value="BBZ77554.1"/>
    <property type="molecule type" value="Genomic_DNA"/>
</dbReference>
<gene>
    <name evidence="2" type="ORF">MANY_28910</name>
</gene>
<accession>A0A6N4WBV7</accession>
<dbReference type="AlphaFoldDB" id="A0A6N4WBV7"/>
<keyword evidence="1" id="KW-1133">Transmembrane helix</keyword>
<dbReference type="KEGG" id="many:MANY_28910"/>
<organism evidence="2 3">
    <name type="scientific">Mycolicibacterium anyangense</name>
    <dbReference type="NCBI Taxonomy" id="1431246"/>
    <lineage>
        <taxon>Bacteria</taxon>
        <taxon>Bacillati</taxon>
        <taxon>Actinomycetota</taxon>
        <taxon>Actinomycetes</taxon>
        <taxon>Mycobacteriales</taxon>
        <taxon>Mycobacteriaceae</taxon>
        <taxon>Mycolicibacterium</taxon>
    </lineage>
</organism>
<sequence length="152" mass="16275">MSWSFAVIVWIVCAGIGAAICHSKNRNVGEGLALGGLLGIIGLVITVCLPSELPKAPPGMIALQCPRCNAVQNVSAGQPRYQCWQCHITNAAPGFEPAFQALAQWEAQPAAPMTTSTRKVRCFNCREVQVVPDVPSMECSYCGVRMKLAKNS</sequence>
<evidence type="ECO:0000256" key="1">
    <source>
        <dbReference type="SAM" id="Phobius"/>
    </source>
</evidence>
<dbReference type="RefSeq" id="WP_163804858.1">
    <property type="nucleotide sequence ID" value="NZ_AP022620.1"/>
</dbReference>
<name>A0A6N4WBV7_9MYCO</name>
<keyword evidence="1" id="KW-0472">Membrane</keyword>
<reference evidence="2 3" key="1">
    <citation type="journal article" date="2019" name="Emerg. Microbes Infect.">
        <title>Comprehensive subspecies identification of 175 nontuberculous mycobacteria species based on 7547 genomic profiles.</title>
        <authorList>
            <person name="Matsumoto Y."/>
            <person name="Kinjo T."/>
            <person name="Motooka D."/>
            <person name="Nabeya D."/>
            <person name="Jung N."/>
            <person name="Uechi K."/>
            <person name="Horii T."/>
            <person name="Iida T."/>
            <person name="Fujita J."/>
            <person name="Nakamura S."/>
        </authorList>
    </citation>
    <scope>NUCLEOTIDE SEQUENCE [LARGE SCALE GENOMIC DNA]</scope>
    <source>
        <strain evidence="2 3">JCM 30275</strain>
    </source>
</reference>
<keyword evidence="1" id="KW-0812">Transmembrane</keyword>
<evidence type="ECO:0000313" key="2">
    <source>
        <dbReference type="EMBL" id="BBZ77554.1"/>
    </source>
</evidence>
<feature type="transmembrane region" description="Helical" evidence="1">
    <location>
        <begin position="31"/>
        <end position="50"/>
    </location>
</feature>